<dbReference type="PANTHER" id="PTHR31876">
    <property type="entry name" value="COV-LIKE PROTEIN 1"/>
    <property type="match status" value="1"/>
</dbReference>
<keyword evidence="2" id="KW-0472">Membrane</keyword>
<evidence type="ECO:0000256" key="1">
    <source>
        <dbReference type="SAM" id="MobiDB-lite"/>
    </source>
</evidence>
<keyword evidence="2" id="KW-1133">Transmembrane helix</keyword>
<feature type="transmembrane region" description="Helical" evidence="2">
    <location>
        <begin position="53"/>
        <end position="74"/>
    </location>
</feature>
<dbReference type="Proteomes" id="UP001597079">
    <property type="component" value="Unassembled WGS sequence"/>
</dbReference>
<feature type="transmembrane region" description="Helical" evidence="2">
    <location>
        <begin position="12"/>
        <end position="33"/>
    </location>
</feature>
<evidence type="ECO:0000256" key="2">
    <source>
        <dbReference type="SAM" id="Phobius"/>
    </source>
</evidence>
<evidence type="ECO:0000313" key="4">
    <source>
        <dbReference type="Proteomes" id="UP001597079"/>
    </source>
</evidence>
<dbReference type="PANTHER" id="PTHR31876:SF26">
    <property type="entry name" value="PROTEIN LIKE COV 2"/>
    <property type="match status" value="1"/>
</dbReference>
<protein>
    <submittedName>
        <fullName evidence="3">DUF502 domain-containing protein</fullName>
    </submittedName>
</protein>
<proteinExistence type="predicted"/>
<dbReference type="RefSeq" id="WP_377942786.1">
    <property type="nucleotide sequence ID" value="NZ_JBHUCX010000024.1"/>
</dbReference>
<feature type="compositionally biased region" description="Acidic residues" evidence="1">
    <location>
        <begin position="204"/>
        <end position="214"/>
    </location>
</feature>
<feature type="region of interest" description="Disordered" evidence="1">
    <location>
        <begin position="194"/>
        <end position="214"/>
    </location>
</feature>
<feature type="compositionally biased region" description="Polar residues" evidence="1">
    <location>
        <begin position="194"/>
        <end position="203"/>
    </location>
</feature>
<reference evidence="4" key="1">
    <citation type="journal article" date="2019" name="Int. J. Syst. Evol. Microbiol.">
        <title>The Global Catalogue of Microorganisms (GCM) 10K type strain sequencing project: providing services to taxonomists for standard genome sequencing and annotation.</title>
        <authorList>
            <consortium name="The Broad Institute Genomics Platform"/>
            <consortium name="The Broad Institute Genome Sequencing Center for Infectious Disease"/>
            <person name="Wu L."/>
            <person name="Ma J."/>
        </authorList>
    </citation>
    <scope>NUCLEOTIDE SEQUENCE [LARGE SCALE GENOMIC DNA]</scope>
    <source>
        <strain evidence="4">CGMCC 1.12286</strain>
    </source>
</reference>
<dbReference type="InterPro" id="IPR007462">
    <property type="entry name" value="COV1-like"/>
</dbReference>
<name>A0ABW4JF43_9BACL</name>
<sequence>MKFVIRQTVKHFGIGLATVLPFLFAIWVVVFVVNQVDALVGQYITWIGWRVPGLGFVLVLAAITFVGLMTRIYISRVMLTWADALFKRIPVVKSLYTMAKDLLARVVGRRSAFQQPVLVQWPDERALVLGFMTAEQLPATMDPEGNHVSVYLPNAFQFAGVTAIVAKERIRAVDMTVEQAWKFALSAGLGQSIATDSQKAPQESEQEVTDDGGL</sequence>
<accession>A0ABW4JF43</accession>
<organism evidence="3 4">
    <name type="scientific">Alicyclobacillus fodiniaquatilis</name>
    <dbReference type="NCBI Taxonomy" id="1661150"/>
    <lineage>
        <taxon>Bacteria</taxon>
        <taxon>Bacillati</taxon>
        <taxon>Bacillota</taxon>
        <taxon>Bacilli</taxon>
        <taxon>Bacillales</taxon>
        <taxon>Alicyclobacillaceae</taxon>
        <taxon>Alicyclobacillus</taxon>
    </lineage>
</organism>
<keyword evidence="2" id="KW-0812">Transmembrane</keyword>
<gene>
    <name evidence="3" type="ORF">ACFSB2_09400</name>
</gene>
<evidence type="ECO:0000313" key="3">
    <source>
        <dbReference type="EMBL" id="MFD1674912.1"/>
    </source>
</evidence>
<keyword evidence="4" id="KW-1185">Reference proteome</keyword>
<dbReference type="EMBL" id="JBHUCX010000024">
    <property type="protein sequence ID" value="MFD1674912.1"/>
    <property type="molecule type" value="Genomic_DNA"/>
</dbReference>
<dbReference type="Pfam" id="PF04367">
    <property type="entry name" value="DUF502"/>
    <property type="match status" value="1"/>
</dbReference>
<comment type="caution">
    <text evidence="3">The sequence shown here is derived from an EMBL/GenBank/DDBJ whole genome shotgun (WGS) entry which is preliminary data.</text>
</comment>